<gene>
    <name evidence="1" type="ORF">VCHENC02_5003B</name>
</gene>
<organism evidence="1 2">
    <name type="scientific">Vibrio harveyi</name>
    <name type="common">Beneckea harveyi</name>
    <dbReference type="NCBI Taxonomy" id="669"/>
    <lineage>
        <taxon>Bacteria</taxon>
        <taxon>Pseudomonadati</taxon>
        <taxon>Pseudomonadota</taxon>
        <taxon>Gammaproteobacteria</taxon>
        <taxon>Vibrionales</taxon>
        <taxon>Vibrionaceae</taxon>
        <taxon>Vibrio</taxon>
    </lineage>
</organism>
<name>A0A454CS02_VIBHA</name>
<sequence length="13" mass="1319">GFSPHSDQTGVMG</sequence>
<protein>
    <submittedName>
        <fullName evidence="1">Adenylate kinase</fullName>
    </submittedName>
</protein>
<dbReference type="Proteomes" id="UP000008367">
    <property type="component" value="Unassembled WGS sequence"/>
</dbReference>
<comment type="caution">
    <text evidence="1">The sequence shown here is derived from an EMBL/GenBank/DDBJ whole genome shotgun (WGS) entry which is preliminary data.</text>
</comment>
<evidence type="ECO:0000313" key="2">
    <source>
        <dbReference type="Proteomes" id="UP000008367"/>
    </source>
</evidence>
<feature type="non-terminal residue" evidence="1">
    <location>
        <position position="1"/>
    </location>
</feature>
<reference evidence="1 2" key="1">
    <citation type="submission" date="2012-10" db="EMBL/GenBank/DDBJ databases">
        <title>Genome sequence of Vibrio Cholerae HENC-02.</title>
        <authorList>
            <person name="Eppinger M."/>
            <person name="Hasan N.A."/>
            <person name="Sengamalay N."/>
            <person name="Hine E."/>
            <person name="Su Q."/>
            <person name="Daugherty S.C."/>
            <person name="Young S."/>
            <person name="Sadzewicz L."/>
            <person name="Tallon L."/>
            <person name="Cebula T.A."/>
            <person name="Ravel J."/>
            <person name="Colwell R.R."/>
        </authorList>
    </citation>
    <scope>NUCLEOTIDE SEQUENCE [LARGE SCALE GENOMIC DNA]</scope>
    <source>
        <strain evidence="1 2">HENC-02</strain>
    </source>
</reference>
<keyword evidence="1" id="KW-0418">Kinase</keyword>
<dbReference type="EMBL" id="AJSR01002210">
    <property type="protein sequence ID" value="EKM29164.1"/>
    <property type="molecule type" value="Genomic_DNA"/>
</dbReference>
<dbReference type="GO" id="GO:0016301">
    <property type="term" value="F:kinase activity"/>
    <property type="evidence" value="ECO:0007669"/>
    <property type="project" value="UniProtKB-KW"/>
</dbReference>
<keyword evidence="1" id="KW-0808">Transferase</keyword>
<proteinExistence type="predicted"/>
<evidence type="ECO:0000313" key="1">
    <source>
        <dbReference type="EMBL" id="EKM29164.1"/>
    </source>
</evidence>
<accession>A0A454CS02</accession>